<keyword evidence="2" id="KW-1185">Reference proteome</keyword>
<organism evidence="1 2">
    <name type="scientific">Liparis tanakae</name>
    <name type="common">Tanaka's snailfish</name>
    <dbReference type="NCBI Taxonomy" id="230148"/>
    <lineage>
        <taxon>Eukaryota</taxon>
        <taxon>Metazoa</taxon>
        <taxon>Chordata</taxon>
        <taxon>Craniata</taxon>
        <taxon>Vertebrata</taxon>
        <taxon>Euteleostomi</taxon>
        <taxon>Actinopterygii</taxon>
        <taxon>Neopterygii</taxon>
        <taxon>Teleostei</taxon>
        <taxon>Neoteleostei</taxon>
        <taxon>Acanthomorphata</taxon>
        <taxon>Eupercaria</taxon>
        <taxon>Perciformes</taxon>
        <taxon>Cottioidei</taxon>
        <taxon>Cottales</taxon>
        <taxon>Liparidae</taxon>
        <taxon>Liparis</taxon>
    </lineage>
</organism>
<evidence type="ECO:0000313" key="2">
    <source>
        <dbReference type="Proteomes" id="UP000314294"/>
    </source>
</evidence>
<proteinExistence type="predicted"/>
<protein>
    <submittedName>
        <fullName evidence="1">Uncharacterized protein</fullName>
    </submittedName>
</protein>
<name>A0A4Z2FF84_9TELE</name>
<sequence length="126" mass="14066">MSLSILSFSIFSVSFFCSRSVLVCQVTTALVSFCILPVMERWYSLKSLACCRMLFSPLGKAALTWCFCRRFFSCSSFCCFSSFSVMRASLSVCRLLRRRSALSSTVALVLRSGGSEPGRLSSSWIR</sequence>
<dbReference type="Proteomes" id="UP000314294">
    <property type="component" value="Unassembled WGS sequence"/>
</dbReference>
<dbReference type="AlphaFoldDB" id="A0A4Z2FF84"/>
<comment type="caution">
    <text evidence="1">The sequence shown here is derived from an EMBL/GenBank/DDBJ whole genome shotgun (WGS) entry which is preliminary data.</text>
</comment>
<reference evidence="1 2" key="1">
    <citation type="submission" date="2019-03" db="EMBL/GenBank/DDBJ databases">
        <title>First draft genome of Liparis tanakae, snailfish: a comprehensive survey of snailfish specific genes.</title>
        <authorList>
            <person name="Kim W."/>
            <person name="Song I."/>
            <person name="Jeong J.-H."/>
            <person name="Kim D."/>
            <person name="Kim S."/>
            <person name="Ryu S."/>
            <person name="Song J.Y."/>
            <person name="Lee S.K."/>
        </authorList>
    </citation>
    <scope>NUCLEOTIDE SEQUENCE [LARGE SCALE GENOMIC DNA]</scope>
    <source>
        <tissue evidence="1">Muscle</tissue>
    </source>
</reference>
<dbReference type="EMBL" id="SRLO01001235">
    <property type="protein sequence ID" value="TNN39906.1"/>
    <property type="molecule type" value="Genomic_DNA"/>
</dbReference>
<evidence type="ECO:0000313" key="1">
    <source>
        <dbReference type="EMBL" id="TNN39906.1"/>
    </source>
</evidence>
<gene>
    <name evidence="1" type="ORF">EYF80_049921</name>
</gene>
<accession>A0A4Z2FF84</accession>